<dbReference type="AlphaFoldDB" id="A0A409X9R5"/>
<name>A0A409X9R5_PSICY</name>
<dbReference type="Proteomes" id="UP000283269">
    <property type="component" value="Unassembled WGS sequence"/>
</dbReference>
<dbReference type="EMBL" id="NHYD01002266">
    <property type="protein sequence ID" value="PPQ87538.1"/>
    <property type="molecule type" value="Genomic_DNA"/>
</dbReference>
<evidence type="ECO:0000256" key="1">
    <source>
        <dbReference type="SAM" id="MobiDB-lite"/>
    </source>
</evidence>
<dbReference type="InParanoid" id="A0A409X9R5"/>
<accession>A0A409X9R5</accession>
<reference evidence="2 3" key="1">
    <citation type="journal article" date="2018" name="Evol. Lett.">
        <title>Horizontal gene cluster transfer increased hallucinogenic mushroom diversity.</title>
        <authorList>
            <person name="Reynolds H.T."/>
            <person name="Vijayakumar V."/>
            <person name="Gluck-Thaler E."/>
            <person name="Korotkin H.B."/>
            <person name="Matheny P.B."/>
            <person name="Slot J.C."/>
        </authorList>
    </citation>
    <scope>NUCLEOTIDE SEQUENCE [LARGE SCALE GENOMIC DNA]</scope>
    <source>
        <strain evidence="2 3">2631</strain>
    </source>
</reference>
<evidence type="ECO:0000313" key="3">
    <source>
        <dbReference type="Proteomes" id="UP000283269"/>
    </source>
</evidence>
<keyword evidence="3" id="KW-1185">Reference proteome</keyword>
<protein>
    <submittedName>
        <fullName evidence="2">Uncharacterized protein</fullName>
    </submittedName>
</protein>
<gene>
    <name evidence="2" type="ORF">CVT25_008540</name>
</gene>
<proteinExistence type="predicted"/>
<sequence length="80" mass="9074">MAVIYEPLSLVFLRSQYLPVFNTKLLIILDGMASPQDECFSDSQHLDPLYSPLPQHPERPDHSKAPNADRPYNGNLPKIL</sequence>
<evidence type="ECO:0000313" key="2">
    <source>
        <dbReference type="EMBL" id="PPQ87538.1"/>
    </source>
</evidence>
<organism evidence="2 3">
    <name type="scientific">Psilocybe cyanescens</name>
    <dbReference type="NCBI Taxonomy" id="93625"/>
    <lineage>
        <taxon>Eukaryota</taxon>
        <taxon>Fungi</taxon>
        <taxon>Dikarya</taxon>
        <taxon>Basidiomycota</taxon>
        <taxon>Agaricomycotina</taxon>
        <taxon>Agaricomycetes</taxon>
        <taxon>Agaricomycetidae</taxon>
        <taxon>Agaricales</taxon>
        <taxon>Agaricineae</taxon>
        <taxon>Strophariaceae</taxon>
        <taxon>Psilocybe</taxon>
    </lineage>
</organism>
<feature type="region of interest" description="Disordered" evidence="1">
    <location>
        <begin position="39"/>
        <end position="80"/>
    </location>
</feature>
<comment type="caution">
    <text evidence="2">The sequence shown here is derived from an EMBL/GenBank/DDBJ whole genome shotgun (WGS) entry which is preliminary data.</text>
</comment>